<accession>A0A6G0J2S7</accession>
<proteinExistence type="predicted"/>
<protein>
    <submittedName>
        <fullName evidence="5">G2/M phase-specific E3 ubiquitin-protein ligase</fullName>
    </submittedName>
</protein>
<name>A0A6G0J2S7_LARCR</name>
<dbReference type="SUPFAM" id="SSF56204">
    <property type="entry name" value="Hect, E3 ligase catalytic domain"/>
    <property type="match status" value="1"/>
</dbReference>
<evidence type="ECO:0000313" key="5">
    <source>
        <dbReference type="EMBL" id="KAE8297841.1"/>
    </source>
</evidence>
<feature type="active site" description="Glycyl thioester intermediate" evidence="3">
    <location>
        <position position="348"/>
    </location>
</feature>
<dbReference type="Gene3D" id="3.30.2410.10">
    <property type="entry name" value="Hect, E3 ligase catalytic domain"/>
    <property type="match status" value="1"/>
</dbReference>
<dbReference type="Pfam" id="PF00632">
    <property type="entry name" value="HECT"/>
    <property type="match status" value="1"/>
</dbReference>
<evidence type="ECO:0000256" key="3">
    <source>
        <dbReference type="PROSITE-ProRule" id="PRU00104"/>
    </source>
</evidence>
<comment type="caution">
    <text evidence="5">The sequence shown here is derived from an EMBL/GenBank/DDBJ whole genome shotgun (WGS) entry which is preliminary data.</text>
</comment>
<keyword evidence="1" id="KW-0808">Transferase</keyword>
<dbReference type="EMBL" id="REGW02000003">
    <property type="protein sequence ID" value="KAE8297841.1"/>
    <property type="molecule type" value="Genomic_DNA"/>
</dbReference>
<dbReference type="Proteomes" id="UP000424527">
    <property type="component" value="Unassembled WGS sequence"/>
</dbReference>
<dbReference type="Gene3D" id="3.90.1750.10">
    <property type="entry name" value="Hect, E3 ligase catalytic domains"/>
    <property type="match status" value="1"/>
</dbReference>
<evidence type="ECO:0000256" key="1">
    <source>
        <dbReference type="ARBA" id="ARBA00022679"/>
    </source>
</evidence>
<evidence type="ECO:0000259" key="4">
    <source>
        <dbReference type="PROSITE" id="PS50237"/>
    </source>
</evidence>
<evidence type="ECO:0000313" key="6">
    <source>
        <dbReference type="Proteomes" id="UP000424527"/>
    </source>
</evidence>
<dbReference type="SMART" id="SM00119">
    <property type="entry name" value="HECTc"/>
    <property type="match status" value="1"/>
</dbReference>
<dbReference type="InterPro" id="IPR035983">
    <property type="entry name" value="Hect_E3_ubiquitin_ligase"/>
</dbReference>
<dbReference type="InterPro" id="IPR000569">
    <property type="entry name" value="HECT_dom"/>
</dbReference>
<dbReference type="AlphaFoldDB" id="A0A6G0J2S7"/>
<organism evidence="5 6">
    <name type="scientific">Larimichthys crocea</name>
    <name type="common">Large yellow croaker</name>
    <name type="synonym">Pseudosciaena crocea</name>
    <dbReference type="NCBI Taxonomy" id="215358"/>
    <lineage>
        <taxon>Eukaryota</taxon>
        <taxon>Metazoa</taxon>
        <taxon>Chordata</taxon>
        <taxon>Craniata</taxon>
        <taxon>Vertebrata</taxon>
        <taxon>Euteleostomi</taxon>
        <taxon>Actinopterygii</taxon>
        <taxon>Neopterygii</taxon>
        <taxon>Teleostei</taxon>
        <taxon>Neoteleostei</taxon>
        <taxon>Acanthomorphata</taxon>
        <taxon>Eupercaria</taxon>
        <taxon>Sciaenidae</taxon>
        <taxon>Larimichthys</taxon>
    </lineage>
</organism>
<dbReference type="GO" id="GO:0004842">
    <property type="term" value="F:ubiquitin-protein transferase activity"/>
    <property type="evidence" value="ECO:0007669"/>
    <property type="project" value="InterPro"/>
</dbReference>
<gene>
    <name evidence="5" type="ORF">D5F01_LYC02312</name>
</gene>
<keyword evidence="6" id="KW-1185">Reference proteome</keyword>
<reference evidence="5 6" key="1">
    <citation type="submission" date="2019-07" db="EMBL/GenBank/DDBJ databases">
        <title>Chromosome genome assembly for large yellow croaker.</title>
        <authorList>
            <person name="Xiao S."/>
        </authorList>
    </citation>
    <scope>NUCLEOTIDE SEQUENCE [LARGE SCALE GENOMIC DNA]</scope>
    <source>
        <strain evidence="5">JMULYC20181020</strain>
        <tissue evidence="5">Muscle</tissue>
    </source>
</reference>
<evidence type="ECO:0000256" key="2">
    <source>
        <dbReference type="ARBA" id="ARBA00022786"/>
    </source>
</evidence>
<sequence length="380" mass="42214">MKSLQHTPIEEMNITLPDIIANLSHPIDHGRVSRFNISRANVWDGAVRGFKRTTYSETCDMLVKFTDDAGVLEEGIDTGGPRREFLTLLMKHLKDRPIFDGPEGHRFLVYNANAVREDEYYLAGKMTAVSIVHGGPGPHFLSEDVVHSLAGQPSFKATVNSITDEEIVKALQEIENAASVDALRECTMRHSTMLQTAGCLRHVASVEAKKEIVSDYLHWYIIDRNSSVIDRFKDGLSALQFFTALQLHPALLSPVLTHSEKGLTALQLERLFKPDLSPPGSNRRCKKSETLGYWADYLLDCEEGQAAVSVEDVFMFATGLTSLPPSGLEPSPKIEFLDDSPFPMANTCSNTLKLPLLDTYTVFKTQMDFGLQNSPGFGCF</sequence>
<dbReference type="PROSITE" id="PS50237">
    <property type="entry name" value="HECT"/>
    <property type="match status" value="1"/>
</dbReference>
<keyword evidence="2 3" id="KW-0833">Ubl conjugation pathway</keyword>
<feature type="domain" description="HECT" evidence="4">
    <location>
        <begin position="61"/>
        <end position="380"/>
    </location>
</feature>